<feature type="transmembrane region" description="Helical" evidence="1">
    <location>
        <begin position="12"/>
        <end position="32"/>
    </location>
</feature>
<evidence type="ECO:0000256" key="1">
    <source>
        <dbReference type="SAM" id="Phobius"/>
    </source>
</evidence>
<proteinExistence type="predicted"/>
<keyword evidence="1" id="KW-1133">Transmembrane helix</keyword>
<sequence length="154" mass="17548">MNRFSYKPSKPIVFVVGFAASLALAMWSWGSIHREGAEILFPSLSKNNLKAYTLFACSIYIICSLLILLWYAIFPKEFKIDDKGIYMPRGLLSRALVHIKYTDIQGVDIKAVAGLEVVHIKTRVGNFKIPQMWFASDQDFQLVSQSISFRKYMG</sequence>
<keyword evidence="1" id="KW-0472">Membrane</keyword>
<evidence type="ECO:0000313" key="2">
    <source>
        <dbReference type="EMBL" id="AAK01326.1"/>
    </source>
</evidence>
<protein>
    <recommendedName>
        <fullName evidence="3">DUF304 domain-containing protein</fullName>
    </recommendedName>
</protein>
<evidence type="ECO:0008006" key="3">
    <source>
        <dbReference type="Google" id="ProtNLM"/>
    </source>
</evidence>
<organism evidence="2">
    <name type="scientific">uncultured bacterium HB1-23</name>
    <dbReference type="NCBI Taxonomy" id="138992"/>
    <lineage>
        <taxon>Bacteria</taxon>
        <taxon>environmental samples</taxon>
    </lineage>
</organism>
<keyword evidence="1" id="KW-0812">Transmembrane</keyword>
<reference evidence="2" key="1">
    <citation type="journal article" date="2001" name="Appl. Environ. Microbiol.">
        <title>Gene cassette PCR: sequence-independent recovery of entire genes from environmental DNA.</title>
        <authorList>
            <person name="Stokes H.W."/>
            <person name="Holmes A.J."/>
            <person name="Nield B.S."/>
            <person name="Holley M.P."/>
            <person name="Nevalainen K.M."/>
            <person name="Mabbutt B.C."/>
            <person name="Gillings M.R."/>
        </authorList>
    </citation>
    <scope>NUCLEOTIDE SEQUENCE</scope>
</reference>
<name>Q99IZ6_9BACT</name>
<dbReference type="EMBL" id="AF265264">
    <property type="protein sequence ID" value="AAK01326.1"/>
    <property type="molecule type" value="Genomic_DNA"/>
</dbReference>
<feature type="transmembrane region" description="Helical" evidence="1">
    <location>
        <begin position="52"/>
        <end position="73"/>
    </location>
</feature>
<accession>Q99IZ6</accession>
<dbReference type="AlphaFoldDB" id="Q99IZ6"/>